<evidence type="ECO:0000313" key="1">
    <source>
        <dbReference type="EMBL" id="ETM35033.1"/>
    </source>
</evidence>
<organism evidence="1">
    <name type="scientific">Phytophthora nicotianae</name>
    <name type="common">Potato buckeye rot agent</name>
    <name type="synonym">Phytophthora parasitica</name>
    <dbReference type="NCBI Taxonomy" id="4792"/>
    <lineage>
        <taxon>Eukaryota</taxon>
        <taxon>Sar</taxon>
        <taxon>Stramenopiles</taxon>
        <taxon>Oomycota</taxon>
        <taxon>Peronosporomycetes</taxon>
        <taxon>Peronosporales</taxon>
        <taxon>Peronosporaceae</taxon>
        <taxon>Phytophthora</taxon>
    </lineage>
</organism>
<sequence>MVIPKDTAQHQILLSAKAGRIGLIPPVYECNDVVFPSAAKVVCCWHVNPIVEER</sequence>
<dbReference type="AlphaFoldDB" id="W2MH81"/>
<reference evidence="1" key="1">
    <citation type="submission" date="2013-11" db="EMBL/GenBank/DDBJ databases">
        <title>The Genome Sequence of Phytophthora parasitica IAC_01/95.</title>
        <authorList>
            <consortium name="The Broad Institute Genomics Platform"/>
            <person name="Russ C."/>
            <person name="Tyler B."/>
            <person name="Panabieres F."/>
            <person name="Shan W."/>
            <person name="Tripathy S."/>
            <person name="Grunwald N."/>
            <person name="Machado M."/>
            <person name="Johnson C.S."/>
            <person name="Arredondo F."/>
            <person name="Hong C."/>
            <person name="Coffey M."/>
            <person name="Young S.K."/>
            <person name="Zeng Q."/>
            <person name="Gargeya S."/>
            <person name="Fitzgerald M."/>
            <person name="Abouelleil A."/>
            <person name="Alvarado L."/>
            <person name="Chapman S.B."/>
            <person name="Gainer-Dewar J."/>
            <person name="Goldberg J."/>
            <person name="Griggs A."/>
            <person name="Gujja S."/>
            <person name="Hansen M."/>
            <person name="Howarth C."/>
            <person name="Imamovic A."/>
            <person name="Ireland A."/>
            <person name="Larimer J."/>
            <person name="McCowan C."/>
            <person name="Murphy C."/>
            <person name="Pearson M."/>
            <person name="Poon T.W."/>
            <person name="Priest M."/>
            <person name="Roberts A."/>
            <person name="Saif S."/>
            <person name="Shea T."/>
            <person name="Sykes S."/>
            <person name="Wortman J."/>
            <person name="Nusbaum C."/>
            <person name="Birren B."/>
        </authorList>
    </citation>
    <scope>NUCLEOTIDE SEQUENCE [LARGE SCALE GENOMIC DNA]</scope>
    <source>
        <strain evidence="1">IAC_01/95</strain>
    </source>
</reference>
<dbReference type="Proteomes" id="UP000054532">
    <property type="component" value="Unassembled WGS sequence"/>
</dbReference>
<dbReference type="EMBL" id="KI695677">
    <property type="protein sequence ID" value="ETM35033.1"/>
    <property type="molecule type" value="Genomic_DNA"/>
</dbReference>
<proteinExistence type="predicted"/>
<feature type="non-terminal residue" evidence="1">
    <location>
        <position position="54"/>
    </location>
</feature>
<gene>
    <name evidence="1" type="ORF">L914_18007</name>
</gene>
<accession>W2MH81</accession>
<protein>
    <submittedName>
        <fullName evidence="1">Uncharacterized protein</fullName>
    </submittedName>
</protein>
<name>W2MH81_PHYNI</name>